<organism evidence="2 3">
    <name type="scientific">Streptomyces xinghaiensis</name>
    <dbReference type="NCBI Taxonomy" id="1038928"/>
    <lineage>
        <taxon>Bacteria</taxon>
        <taxon>Bacillati</taxon>
        <taxon>Actinomycetota</taxon>
        <taxon>Actinomycetes</taxon>
        <taxon>Kitasatosporales</taxon>
        <taxon>Streptomycetaceae</taxon>
        <taxon>Streptomyces</taxon>
    </lineage>
</organism>
<comment type="caution">
    <text evidence="2">The sequence shown here is derived from an EMBL/GenBank/DDBJ whole genome shotgun (WGS) entry which is preliminary data.</text>
</comment>
<name>A0A3M8F8E3_9ACTN</name>
<accession>A0A3M8F8E3</accession>
<feature type="region of interest" description="Disordered" evidence="1">
    <location>
        <begin position="1"/>
        <end position="51"/>
    </location>
</feature>
<dbReference type="RefSeq" id="WP_043460620.1">
    <property type="nucleotide sequence ID" value="NZ_CP134822.1"/>
</dbReference>
<dbReference type="OrthoDB" id="9768084at2"/>
<feature type="compositionally biased region" description="Polar residues" evidence="1">
    <location>
        <begin position="26"/>
        <end position="44"/>
    </location>
</feature>
<evidence type="ECO:0000313" key="2">
    <source>
        <dbReference type="EMBL" id="RKM95360.1"/>
    </source>
</evidence>
<keyword evidence="3" id="KW-1185">Reference proteome</keyword>
<gene>
    <name evidence="2" type="ORF">SFRA_014940</name>
</gene>
<sequence length="95" mass="10222">MKEPGRGDEVLADLNAPGKSGRIRPDSTTTTVPDTGHGPQNPTSAALRGKGKDVYVPSAACITATDPSLLRARPSGRHRQDPSTTRYEYRSTHHE</sequence>
<feature type="region of interest" description="Disordered" evidence="1">
    <location>
        <begin position="66"/>
        <end position="95"/>
    </location>
</feature>
<dbReference type="Proteomes" id="UP000028058">
    <property type="component" value="Unassembled WGS sequence"/>
</dbReference>
<evidence type="ECO:0000256" key="1">
    <source>
        <dbReference type="SAM" id="MobiDB-lite"/>
    </source>
</evidence>
<proteinExistence type="predicted"/>
<reference evidence="2 3" key="1">
    <citation type="journal article" date="2014" name="Genome Announc.">
        <title>Draft Genome Sequence of Streptomyces fradiae ATCC 19609, a Strain Highly Sensitive to Antibiotics.</title>
        <authorList>
            <person name="Bekker O.B."/>
            <person name="Klimina K.M."/>
            <person name="Vatlin A.A."/>
            <person name="Zakharevich N.V."/>
            <person name="Kasianov A.S."/>
            <person name="Danilenko V.N."/>
        </authorList>
    </citation>
    <scope>NUCLEOTIDE SEQUENCE [LARGE SCALE GENOMIC DNA]</scope>
    <source>
        <strain evidence="2 3">ATCC 19609</strain>
    </source>
</reference>
<protein>
    <submittedName>
        <fullName evidence="2">Uncharacterized protein</fullName>
    </submittedName>
</protein>
<evidence type="ECO:0000313" key="3">
    <source>
        <dbReference type="Proteomes" id="UP000028058"/>
    </source>
</evidence>
<dbReference type="AlphaFoldDB" id="A0A3M8F8E3"/>
<dbReference type="EMBL" id="JNAD02000006">
    <property type="protein sequence ID" value="RKM95360.1"/>
    <property type="molecule type" value="Genomic_DNA"/>
</dbReference>